<dbReference type="PROSITE" id="PS50006">
    <property type="entry name" value="FHA_DOMAIN"/>
    <property type="match status" value="1"/>
</dbReference>
<reference evidence="3" key="1">
    <citation type="submission" date="2018-06" db="EMBL/GenBank/DDBJ databases">
        <authorList>
            <person name="Zhirakovskaya E."/>
        </authorList>
    </citation>
    <scope>NUCLEOTIDE SEQUENCE</scope>
</reference>
<dbReference type="SMART" id="SM00240">
    <property type="entry name" value="FHA"/>
    <property type="match status" value="1"/>
</dbReference>
<dbReference type="CDD" id="cd07302">
    <property type="entry name" value="CHD"/>
    <property type="match status" value="1"/>
</dbReference>
<protein>
    <submittedName>
        <fullName evidence="3">Adenylate cyclase</fullName>
        <ecNumber evidence="3">4.6.1.1</ecNumber>
    </submittedName>
</protein>
<sequence>MPAWIQIEGKQQKYPMPHANNFCIGRNDDCDLQLDDPKASRNHAIVQHNGGIYYLIDIASKNGCYLNNSRISSPCTLKNGDQIRIGDTSFIFGMDDTDNTNDDMEKTMLIAKEIEPNVKEITILVADIRSFTALTESLSIQDLSVIMNQWFSDVTDCVEEHDGILDKFIGDSVYARWNTQAGKTSPVELALKTSCALNKISININKKFPDIPFPLNIGIGINTGHAAMDIGAEGTAMGDAVNLAFRLEDQSKIIGKNIVMSETSWKHLNNAQWDDDNHAMKIFVKGKKDSVNIIGINFNEASQYLDSI</sequence>
<accession>A0A3B0YXC0</accession>
<dbReference type="AlphaFoldDB" id="A0A3B0YXC0"/>
<dbReference type="GO" id="GO:0035556">
    <property type="term" value="P:intracellular signal transduction"/>
    <property type="evidence" value="ECO:0007669"/>
    <property type="project" value="InterPro"/>
</dbReference>
<feature type="domain" description="Guanylate cyclase" evidence="2">
    <location>
        <begin position="122"/>
        <end position="248"/>
    </location>
</feature>
<dbReference type="PANTHER" id="PTHR43081:SF1">
    <property type="entry name" value="ADENYLATE CYCLASE, TERMINAL-DIFFERENTIATION SPECIFIC"/>
    <property type="match status" value="1"/>
</dbReference>
<dbReference type="GO" id="GO:0004016">
    <property type="term" value="F:adenylate cyclase activity"/>
    <property type="evidence" value="ECO:0007669"/>
    <property type="project" value="UniProtKB-EC"/>
</dbReference>
<evidence type="ECO:0000313" key="3">
    <source>
        <dbReference type="EMBL" id="VAW80593.1"/>
    </source>
</evidence>
<keyword evidence="3" id="KW-0456">Lyase</keyword>
<dbReference type="SMART" id="SM00044">
    <property type="entry name" value="CYCc"/>
    <property type="match status" value="1"/>
</dbReference>
<dbReference type="SUPFAM" id="SSF49879">
    <property type="entry name" value="SMAD/FHA domain"/>
    <property type="match status" value="1"/>
</dbReference>
<dbReference type="SUPFAM" id="SSF55073">
    <property type="entry name" value="Nucleotide cyclase"/>
    <property type="match status" value="1"/>
</dbReference>
<dbReference type="InterPro" id="IPR008984">
    <property type="entry name" value="SMAD_FHA_dom_sf"/>
</dbReference>
<organism evidence="3">
    <name type="scientific">hydrothermal vent metagenome</name>
    <dbReference type="NCBI Taxonomy" id="652676"/>
    <lineage>
        <taxon>unclassified sequences</taxon>
        <taxon>metagenomes</taxon>
        <taxon>ecological metagenomes</taxon>
    </lineage>
</organism>
<dbReference type="PROSITE" id="PS50125">
    <property type="entry name" value="GUANYLATE_CYCLASE_2"/>
    <property type="match status" value="1"/>
</dbReference>
<dbReference type="Pfam" id="PF00211">
    <property type="entry name" value="Guanylate_cyc"/>
    <property type="match status" value="1"/>
</dbReference>
<gene>
    <name evidence="3" type="ORF">MNBD_GAMMA12-810</name>
</gene>
<name>A0A3B0YXC0_9ZZZZ</name>
<proteinExistence type="predicted"/>
<dbReference type="InterPro" id="IPR000253">
    <property type="entry name" value="FHA_dom"/>
</dbReference>
<dbReference type="InterPro" id="IPR029787">
    <property type="entry name" value="Nucleotide_cyclase"/>
</dbReference>
<feature type="domain" description="FHA" evidence="1">
    <location>
        <begin position="22"/>
        <end position="71"/>
    </location>
</feature>
<dbReference type="PANTHER" id="PTHR43081">
    <property type="entry name" value="ADENYLATE CYCLASE, TERMINAL-DIFFERENTIATION SPECIFIC-RELATED"/>
    <property type="match status" value="1"/>
</dbReference>
<dbReference type="GO" id="GO:0006171">
    <property type="term" value="P:cAMP biosynthetic process"/>
    <property type="evidence" value="ECO:0007669"/>
    <property type="project" value="TreeGrafter"/>
</dbReference>
<dbReference type="EC" id="4.6.1.1" evidence="3"/>
<dbReference type="Pfam" id="PF00498">
    <property type="entry name" value="FHA"/>
    <property type="match status" value="1"/>
</dbReference>
<evidence type="ECO:0000259" key="2">
    <source>
        <dbReference type="PROSITE" id="PS50125"/>
    </source>
</evidence>
<dbReference type="EMBL" id="UOFL01000202">
    <property type="protein sequence ID" value="VAW80593.1"/>
    <property type="molecule type" value="Genomic_DNA"/>
</dbReference>
<dbReference type="Gene3D" id="3.30.70.1230">
    <property type="entry name" value="Nucleotide cyclase"/>
    <property type="match status" value="1"/>
</dbReference>
<evidence type="ECO:0000259" key="1">
    <source>
        <dbReference type="PROSITE" id="PS50006"/>
    </source>
</evidence>
<dbReference type="CDD" id="cd00060">
    <property type="entry name" value="FHA"/>
    <property type="match status" value="1"/>
</dbReference>
<dbReference type="InterPro" id="IPR050697">
    <property type="entry name" value="Adenylyl/Guanylyl_Cyclase_3/4"/>
</dbReference>
<dbReference type="Gene3D" id="2.60.200.20">
    <property type="match status" value="1"/>
</dbReference>
<dbReference type="InterPro" id="IPR001054">
    <property type="entry name" value="A/G_cyclase"/>
</dbReference>